<dbReference type="InterPro" id="IPR011051">
    <property type="entry name" value="RmlC_Cupin_sf"/>
</dbReference>
<evidence type="ECO:0000259" key="5">
    <source>
        <dbReference type="PROSITE" id="PS01124"/>
    </source>
</evidence>
<dbReference type="PROSITE" id="PS00041">
    <property type="entry name" value="HTH_ARAC_FAMILY_1"/>
    <property type="match status" value="1"/>
</dbReference>
<dbReference type="SUPFAM" id="SSF46689">
    <property type="entry name" value="Homeodomain-like"/>
    <property type="match status" value="2"/>
</dbReference>
<reference evidence="6 7" key="1">
    <citation type="submission" date="2014-02" db="EMBL/GenBank/DDBJ databases">
        <title>The small core and large imbalanced accessory genome model reveals a collaborative survival strategy of Sorangium cellulosum strains in nature.</title>
        <authorList>
            <person name="Han K."/>
            <person name="Peng R."/>
            <person name="Blom J."/>
            <person name="Li Y.-Z."/>
        </authorList>
    </citation>
    <scope>NUCLEOTIDE SEQUENCE [LARGE SCALE GENOMIC DNA]</scope>
    <source>
        <strain evidence="6 7">So0011-07</strain>
    </source>
</reference>
<dbReference type="AlphaFoldDB" id="A0A150SL22"/>
<dbReference type="EMBL" id="JEMB01000841">
    <property type="protein sequence ID" value="KYF93161.1"/>
    <property type="molecule type" value="Genomic_DNA"/>
</dbReference>
<evidence type="ECO:0000256" key="4">
    <source>
        <dbReference type="SAM" id="MobiDB-lite"/>
    </source>
</evidence>
<dbReference type="PROSITE" id="PS01124">
    <property type="entry name" value="HTH_ARAC_FAMILY_2"/>
    <property type="match status" value="1"/>
</dbReference>
<evidence type="ECO:0000313" key="7">
    <source>
        <dbReference type="Proteomes" id="UP000075635"/>
    </source>
</evidence>
<sequence>MPDVLTALLRHVRIETSLFGRIELGAPWGARVGRRELVSLHHVLEGEMWIELDGRELHVDRGDLLLLPHGAPHCLRHQPGAPVDDEDRWSSPPAPGTQAVRRRLGGSGARTVVLCAAMSLVGAGRSLLLRALPSVVLIDGGAGEPVPGLDRLLDGIRDEVRGQRPGAPIMAARFAELLLLQVIRAELARPAPPGSWRAALADERVARALDALYRAPERAWTVASLARSAGMSRSSFAQAFRGQVGESPLRHLLRWRMELAKEKLRDRPELALADVASSVGYRDEAAFNVAFRREVGVPPGAYRSGGRESRPAPAASS</sequence>
<accession>A0A150SL22</accession>
<dbReference type="Gene3D" id="2.60.120.10">
    <property type="entry name" value="Jelly Rolls"/>
    <property type="match status" value="1"/>
</dbReference>
<name>A0A150SL22_SORCE</name>
<keyword evidence="3" id="KW-0804">Transcription</keyword>
<dbReference type="PANTHER" id="PTHR46796">
    <property type="entry name" value="HTH-TYPE TRANSCRIPTIONAL ACTIVATOR RHAS-RELATED"/>
    <property type="match status" value="1"/>
</dbReference>
<dbReference type="SUPFAM" id="SSF51182">
    <property type="entry name" value="RmlC-like cupins"/>
    <property type="match status" value="1"/>
</dbReference>
<dbReference type="InterPro" id="IPR018060">
    <property type="entry name" value="HTH_AraC"/>
</dbReference>
<feature type="region of interest" description="Disordered" evidence="4">
    <location>
        <begin position="297"/>
        <end position="317"/>
    </location>
</feature>
<dbReference type="GO" id="GO:0043565">
    <property type="term" value="F:sequence-specific DNA binding"/>
    <property type="evidence" value="ECO:0007669"/>
    <property type="project" value="InterPro"/>
</dbReference>
<organism evidence="6 7">
    <name type="scientific">Sorangium cellulosum</name>
    <name type="common">Polyangium cellulosum</name>
    <dbReference type="NCBI Taxonomy" id="56"/>
    <lineage>
        <taxon>Bacteria</taxon>
        <taxon>Pseudomonadati</taxon>
        <taxon>Myxococcota</taxon>
        <taxon>Polyangia</taxon>
        <taxon>Polyangiales</taxon>
        <taxon>Polyangiaceae</taxon>
        <taxon>Sorangium</taxon>
    </lineage>
</organism>
<feature type="domain" description="HTH araC/xylS-type" evidence="5">
    <location>
        <begin position="203"/>
        <end position="305"/>
    </location>
</feature>
<dbReference type="PANTHER" id="PTHR46796:SF7">
    <property type="entry name" value="ARAC FAMILY TRANSCRIPTIONAL REGULATOR"/>
    <property type="match status" value="1"/>
</dbReference>
<dbReference type="SMART" id="SM00342">
    <property type="entry name" value="HTH_ARAC"/>
    <property type="match status" value="1"/>
</dbReference>
<keyword evidence="2" id="KW-0238">DNA-binding</keyword>
<evidence type="ECO:0000256" key="3">
    <source>
        <dbReference type="ARBA" id="ARBA00023163"/>
    </source>
</evidence>
<dbReference type="Pfam" id="PF12852">
    <property type="entry name" value="Cupin_6"/>
    <property type="match status" value="1"/>
</dbReference>
<evidence type="ECO:0000313" key="6">
    <source>
        <dbReference type="EMBL" id="KYF93161.1"/>
    </source>
</evidence>
<dbReference type="InterPro" id="IPR032783">
    <property type="entry name" value="AraC_lig"/>
</dbReference>
<comment type="caution">
    <text evidence="6">The sequence shown here is derived from an EMBL/GenBank/DDBJ whole genome shotgun (WGS) entry which is preliminary data.</text>
</comment>
<protein>
    <recommendedName>
        <fullName evidence="5">HTH araC/xylS-type domain-containing protein</fullName>
    </recommendedName>
</protein>
<proteinExistence type="predicted"/>
<feature type="region of interest" description="Disordered" evidence="4">
    <location>
        <begin position="78"/>
        <end position="101"/>
    </location>
</feature>
<dbReference type="Gene3D" id="1.10.10.60">
    <property type="entry name" value="Homeodomain-like"/>
    <property type="match status" value="2"/>
</dbReference>
<evidence type="ECO:0000256" key="2">
    <source>
        <dbReference type="ARBA" id="ARBA00023125"/>
    </source>
</evidence>
<dbReference type="Proteomes" id="UP000075635">
    <property type="component" value="Unassembled WGS sequence"/>
</dbReference>
<dbReference type="InterPro" id="IPR014710">
    <property type="entry name" value="RmlC-like_jellyroll"/>
</dbReference>
<dbReference type="InterPro" id="IPR018062">
    <property type="entry name" value="HTH_AraC-typ_CS"/>
</dbReference>
<gene>
    <name evidence="6" type="ORF">BE17_51965</name>
</gene>
<dbReference type="GO" id="GO:0003700">
    <property type="term" value="F:DNA-binding transcription factor activity"/>
    <property type="evidence" value="ECO:0007669"/>
    <property type="project" value="InterPro"/>
</dbReference>
<evidence type="ECO:0000256" key="1">
    <source>
        <dbReference type="ARBA" id="ARBA00023015"/>
    </source>
</evidence>
<dbReference type="InterPro" id="IPR009057">
    <property type="entry name" value="Homeodomain-like_sf"/>
</dbReference>
<dbReference type="Pfam" id="PF12833">
    <property type="entry name" value="HTH_18"/>
    <property type="match status" value="1"/>
</dbReference>
<keyword evidence="1" id="KW-0805">Transcription regulation</keyword>
<dbReference type="InterPro" id="IPR050204">
    <property type="entry name" value="AraC_XylS_family_regulators"/>
</dbReference>